<dbReference type="InterPro" id="IPR023059">
    <property type="entry name" value="Foldase_PrsA"/>
</dbReference>
<comment type="caution">
    <text evidence="15">The sequence shown here is derived from an EMBL/GenBank/DDBJ whole genome shotgun (WGS) entry which is preliminary data.</text>
</comment>
<dbReference type="GO" id="GO:0003755">
    <property type="term" value="F:peptidyl-prolyl cis-trans isomerase activity"/>
    <property type="evidence" value="ECO:0007669"/>
    <property type="project" value="UniProtKB-EC"/>
</dbReference>
<dbReference type="EC" id="5.2.1.8" evidence="11"/>
<proteinExistence type="inferred from homology"/>
<dbReference type="HAMAP" id="MF_01145">
    <property type="entry name" value="Foldase_PrsA"/>
    <property type="match status" value="1"/>
</dbReference>
<evidence type="ECO:0000313" key="15">
    <source>
        <dbReference type="EMBL" id="MFC5628772.1"/>
    </source>
</evidence>
<keyword evidence="5 11" id="KW-0732">Signal</keyword>
<dbReference type="InterPro" id="IPR027304">
    <property type="entry name" value="Trigger_fact/SurA_dom_sf"/>
</dbReference>
<evidence type="ECO:0000256" key="13">
    <source>
        <dbReference type="SAM" id="MobiDB-lite"/>
    </source>
</evidence>
<dbReference type="PROSITE" id="PS51257">
    <property type="entry name" value="PROKAR_LIPOPROTEIN"/>
    <property type="match status" value="1"/>
</dbReference>
<keyword evidence="16" id="KW-1185">Reference proteome</keyword>
<feature type="region of interest" description="Disordered" evidence="13">
    <location>
        <begin position="249"/>
        <end position="270"/>
    </location>
</feature>
<dbReference type="PANTHER" id="PTHR47245">
    <property type="entry name" value="PEPTIDYLPROLYL ISOMERASE"/>
    <property type="match status" value="1"/>
</dbReference>
<dbReference type="Pfam" id="PF13616">
    <property type="entry name" value="Rotamase_3"/>
    <property type="match status" value="1"/>
</dbReference>
<comment type="similarity">
    <text evidence="3 11">Belongs to the PrsA family.</text>
</comment>
<dbReference type="SUPFAM" id="SSF54534">
    <property type="entry name" value="FKBP-like"/>
    <property type="match status" value="1"/>
</dbReference>
<keyword evidence="7 11" id="KW-0472">Membrane</keyword>
<evidence type="ECO:0000256" key="12">
    <source>
        <dbReference type="SAM" id="Coils"/>
    </source>
</evidence>
<reference evidence="16" key="1">
    <citation type="journal article" date="2019" name="Int. J. Syst. Evol. Microbiol.">
        <title>The Global Catalogue of Microorganisms (GCM) 10K type strain sequencing project: providing services to taxonomists for standard genome sequencing and annotation.</title>
        <authorList>
            <consortium name="The Broad Institute Genomics Platform"/>
            <consortium name="The Broad Institute Genome Sequencing Center for Infectious Disease"/>
            <person name="Wu L."/>
            <person name="Ma J."/>
        </authorList>
    </citation>
    <scope>NUCLEOTIDE SEQUENCE [LARGE SCALE GENOMIC DNA]</scope>
    <source>
        <strain evidence="16">CGMCC 1.15790</strain>
    </source>
</reference>
<evidence type="ECO:0000256" key="4">
    <source>
        <dbReference type="ARBA" id="ARBA00022475"/>
    </source>
</evidence>
<evidence type="ECO:0000256" key="8">
    <source>
        <dbReference type="ARBA" id="ARBA00023139"/>
    </source>
</evidence>
<evidence type="ECO:0000256" key="2">
    <source>
        <dbReference type="ARBA" id="ARBA00004193"/>
    </source>
</evidence>
<evidence type="ECO:0000256" key="1">
    <source>
        <dbReference type="ARBA" id="ARBA00000971"/>
    </source>
</evidence>
<keyword evidence="9 11" id="KW-0413">Isomerase</keyword>
<evidence type="ECO:0000256" key="6">
    <source>
        <dbReference type="ARBA" id="ARBA00023110"/>
    </source>
</evidence>
<comment type="catalytic activity">
    <reaction evidence="1 11">
        <text>[protein]-peptidylproline (omega=180) = [protein]-peptidylproline (omega=0)</text>
        <dbReference type="Rhea" id="RHEA:16237"/>
        <dbReference type="Rhea" id="RHEA-COMP:10747"/>
        <dbReference type="Rhea" id="RHEA-COMP:10748"/>
        <dbReference type="ChEBI" id="CHEBI:83833"/>
        <dbReference type="ChEBI" id="CHEBI:83834"/>
        <dbReference type="EC" id="5.2.1.8"/>
    </reaction>
</comment>
<dbReference type="InterPro" id="IPR050245">
    <property type="entry name" value="PrsA_foldase"/>
</dbReference>
<dbReference type="PANTHER" id="PTHR47245:SF1">
    <property type="entry name" value="FOLDASE PROTEIN PRSA"/>
    <property type="match status" value="1"/>
</dbReference>
<comment type="function">
    <text evidence="11">Plays a major role in protein secretion by helping the post-translocational extracellular folding of several secreted proteins.</text>
</comment>
<gene>
    <name evidence="11" type="primary">prsA</name>
    <name evidence="15" type="ORF">ACFPTR_07665</name>
</gene>
<keyword evidence="8 11" id="KW-0564">Palmitate</keyword>
<feature type="compositionally biased region" description="Basic and acidic residues" evidence="13">
    <location>
        <begin position="258"/>
        <end position="269"/>
    </location>
</feature>
<evidence type="ECO:0000256" key="10">
    <source>
        <dbReference type="ARBA" id="ARBA00023288"/>
    </source>
</evidence>
<dbReference type="EMBL" id="JBHSPF010000030">
    <property type="protein sequence ID" value="MFC5628772.1"/>
    <property type="molecule type" value="Genomic_DNA"/>
</dbReference>
<accession>A0ABW0U7M4</accession>
<dbReference type="PROSITE" id="PS50198">
    <property type="entry name" value="PPIC_PPIASE_2"/>
    <property type="match status" value="1"/>
</dbReference>
<name>A0ABW0U7M4_9BACI</name>
<dbReference type="InterPro" id="IPR000297">
    <property type="entry name" value="PPIase_PpiC"/>
</dbReference>
<dbReference type="Gene3D" id="3.10.50.40">
    <property type="match status" value="1"/>
</dbReference>
<feature type="coiled-coil region" evidence="12">
    <location>
        <begin position="63"/>
        <end position="90"/>
    </location>
</feature>
<feature type="domain" description="PpiC" evidence="14">
    <location>
        <begin position="154"/>
        <end position="244"/>
    </location>
</feature>
<dbReference type="SUPFAM" id="SSF109998">
    <property type="entry name" value="Triger factor/SurA peptide-binding domain-like"/>
    <property type="match status" value="1"/>
</dbReference>
<evidence type="ECO:0000256" key="5">
    <source>
        <dbReference type="ARBA" id="ARBA00022729"/>
    </source>
</evidence>
<keyword evidence="10 11" id="KW-0449">Lipoprotein</keyword>
<evidence type="ECO:0000256" key="9">
    <source>
        <dbReference type="ARBA" id="ARBA00023235"/>
    </source>
</evidence>
<sequence>MKKQILIASIGTIFLMSACNDSDSSENGKEIVQINNTTITEEEFVAELKDRVGEPILNEMVRNILLEDKAEELGITKEDVEEEFASFKEEYGLEDDEQLLTMMQMQFQLPIETVDEFKTNFLKPQMVIDQLAVEEVEITEEGKKEYYEENKEELESVHARHILVEDKETAETVIEQLNDGEDFANLAEEYSTEPAASSSGGDLGTFYRGDMVKEFEEKVFSMEVGEISEPVKTEYGFHVIELLDKNSTYEEVEEDIEERMRSEQAKSPDEVVQELFDEANIDVKESTYEDWLQSS</sequence>
<comment type="subcellular location">
    <subcellularLocation>
        <location evidence="2 11">Cell membrane</location>
        <topology evidence="2 11">Lipid-anchor</topology>
    </subcellularLocation>
</comment>
<keyword evidence="4 11" id="KW-1003">Cell membrane</keyword>
<evidence type="ECO:0000256" key="7">
    <source>
        <dbReference type="ARBA" id="ARBA00023136"/>
    </source>
</evidence>
<evidence type="ECO:0000259" key="14">
    <source>
        <dbReference type="PROSITE" id="PS50198"/>
    </source>
</evidence>
<dbReference type="Proteomes" id="UP001596143">
    <property type="component" value="Unassembled WGS sequence"/>
</dbReference>
<protein>
    <recommendedName>
        <fullName evidence="11">Foldase protein PrsA</fullName>
        <ecNumber evidence="11">5.2.1.8</ecNumber>
    </recommendedName>
</protein>
<keyword evidence="6 11" id="KW-0697">Rotamase</keyword>
<evidence type="ECO:0000256" key="3">
    <source>
        <dbReference type="ARBA" id="ARBA00006071"/>
    </source>
</evidence>
<evidence type="ECO:0000313" key="16">
    <source>
        <dbReference type="Proteomes" id="UP001596143"/>
    </source>
</evidence>
<dbReference type="RefSeq" id="WP_270895344.1">
    <property type="nucleotide sequence ID" value="NZ_JBHSPF010000030.1"/>
</dbReference>
<organism evidence="15 16">
    <name type="scientific">Aliibacillus thermotolerans</name>
    <dbReference type="NCBI Taxonomy" id="1834418"/>
    <lineage>
        <taxon>Bacteria</taxon>
        <taxon>Bacillati</taxon>
        <taxon>Bacillota</taxon>
        <taxon>Bacilli</taxon>
        <taxon>Bacillales</taxon>
        <taxon>Bacillaceae</taxon>
        <taxon>Aliibacillus</taxon>
    </lineage>
</organism>
<dbReference type="InterPro" id="IPR046357">
    <property type="entry name" value="PPIase_dom_sf"/>
</dbReference>
<keyword evidence="12" id="KW-0175">Coiled coil</keyword>
<evidence type="ECO:0000256" key="11">
    <source>
        <dbReference type="HAMAP-Rule" id="MF_01145"/>
    </source>
</evidence>